<dbReference type="Pfam" id="PF01936">
    <property type="entry name" value="NYN"/>
    <property type="match status" value="1"/>
</dbReference>
<proteinExistence type="predicted"/>
<dbReference type="Proteomes" id="UP001163846">
    <property type="component" value="Unassembled WGS sequence"/>
</dbReference>
<feature type="domain" description="NYN" evidence="1">
    <location>
        <begin position="8"/>
        <end position="155"/>
    </location>
</feature>
<dbReference type="PANTHER" id="PTHR14379">
    <property type="entry name" value="LIMKAIN B LKAP"/>
    <property type="match status" value="1"/>
</dbReference>
<organism evidence="2 3">
    <name type="scientific">Lentinula raphanica</name>
    <dbReference type="NCBI Taxonomy" id="153919"/>
    <lineage>
        <taxon>Eukaryota</taxon>
        <taxon>Fungi</taxon>
        <taxon>Dikarya</taxon>
        <taxon>Basidiomycota</taxon>
        <taxon>Agaricomycotina</taxon>
        <taxon>Agaricomycetes</taxon>
        <taxon>Agaricomycetidae</taxon>
        <taxon>Agaricales</taxon>
        <taxon>Marasmiineae</taxon>
        <taxon>Omphalotaceae</taxon>
        <taxon>Lentinula</taxon>
    </lineage>
</organism>
<protein>
    <submittedName>
        <fullName evidence="2">Limkain-b1-type NYN domain-containing protein</fullName>
    </submittedName>
</protein>
<evidence type="ECO:0000313" key="3">
    <source>
        <dbReference type="Proteomes" id="UP001163846"/>
    </source>
</evidence>
<dbReference type="GO" id="GO:0004540">
    <property type="term" value="F:RNA nuclease activity"/>
    <property type="evidence" value="ECO:0007669"/>
    <property type="project" value="InterPro"/>
</dbReference>
<dbReference type="InterPro" id="IPR021139">
    <property type="entry name" value="NYN"/>
</dbReference>
<keyword evidence="3" id="KW-1185">Reference proteome</keyword>
<name>A0AA38UIE7_9AGAR</name>
<dbReference type="InterPro" id="IPR024768">
    <property type="entry name" value="Marf1"/>
</dbReference>
<dbReference type="Gene3D" id="3.40.50.1010">
    <property type="entry name" value="5'-nuclease"/>
    <property type="match status" value="1"/>
</dbReference>
<dbReference type="AlphaFoldDB" id="A0AA38UIE7"/>
<gene>
    <name evidence="2" type="ORF">F5878DRAFT_529646</name>
</gene>
<accession>A0AA38UIE7</accession>
<dbReference type="GO" id="GO:1905762">
    <property type="term" value="F:CCR4-NOT complex binding"/>
    <property type="evidence" value="ECO:0007669"/>
    <property type="project" value="TreeGrafter"/>
</dbReference>
<dbReference type="GO" id="GO:0010468">
    <property type="term" value="P:regulation of gene expression"/>
    <property type="evidence" value="ECO:0007669"/>
    <property type="project" value="InterPro"/>
</dbReference>
<sequence>MKPQEAHIAIFWDYENCSVPSNLSGYDVVKQIRSLAHEFGSIKLLKAYTQLSEQTMNSSRSFALRSELQSSGVSITDCPHNKFKNVADQMIIVDMLAFAMDNPSGPATVTIMLISGDRDFAYALSTLQLRKYNIIVVAPSTIHASLRAQTSTFFDWDEKIL</sequence>
<dbReference type="CDD" id="cd10910">
    <property type="entry name" value="PIN_limkain_b1_N_like"/>
    <property type="match status" value="1"/>
</dbReference>
<dbReference type="EMBL" id="MU806002">
    <property type="protein sequence ID" value="KAJ3842549.1"/>
    <property type="molecule type" value="Genomic_DNA"/>
</dbReference>
<dbReference type="GO" id="GO:0005777">
    <property type="term" value="C:peroxisome"/>
    <property type="evidence" value="ECO:0007669"/>
    <property type="project" value="InterPro"/>
</dbReference>
<evidence type="ECO:0000313" key="2">
    <source>
        <dbReference type="EMBL" id="KAJ3842549.1"/>
    </source>
</evidence>
<feature type="non-terminal residue" evidence="2">
    <location>
        <position position="1"/>
    </location>
</feature>
<comment type="caution">
    <text evidence="2">The sequence shown here is derived from an EMBL/GenBank/DDBJ whole genome shotgun (WGS) entry which is preliminary data.</text>
</comment>
<dbReference type="PANTHER" id="PTHR14379:SF3">
    <property type="entry name" value="MEIOSIS REGULATOR AND MRNA STABILITY FACTOR 1"/>
    <property type="match status" value="1"/>
</dbReference>
<evidence type="ECO:0000259" key="1">
    <source>
        <dbReference type="Pfam" id="PF01936"/>
    </source>
</evidence>
<reference evidence="2" key="1">
    <citation type="submission" date="2022-08" db="EMBL/GenBank/DDBJ databases">
        <authorList>
            <consortium name="DOE Joint Genome Institute"/>
            <person name="Min B."/>
            <person name="Riley R."/>
            <person name="Sierra-Patev S."/>
            <person name="Naranjo-Ortiz M."/>
            <person name="Looney B."/>
            <person name="Konkel Z."/>
            <person name="Slot J.C."/>
            <person name="Sakamoto Y."/>
            <person name="Steenwyk J.L."/>
            <person name="Rokas A."/>
            <person name="Carro J."/>
            <person name="Camarero S."/>
            <person name="Ferreira P."/>
            <person name="Molpeceres G."/>
            <person name="Ruiz-Duenas F.J."/>
            <person name="Serrano A."/>
            <person name="Henrissat B."/>
            <person name="Drula E."/>
            <person name="Hughes K.W."/>
            <person name="Mata J.L."/>
            <person name="Ishikawa N.K."/>
            <person name="Vargas-Isla R."/>
            <person name="Ushijima S."/>
            <person name="Smith C.A."/>
            <person name="Ahrendt S."/>
            <person name="Andreopoulos W."/>
            <person name="He G."/>
            <person name="Labutti K."/>
            <person name="Lipzen A."/>
            <person name="Ng V."/>
            <person name="Sandor L."/>
            <person name="Barry K."/>
            <person name="Martinez A.T."/>
            <person name="Xiao Y."/>
            <person name="Gibbons J.G."/>
            <person name="Terashima K."/>
            <person name="Hibbett D.S."/>
            <person name="Grigoriev I.V."/>
        </authorList>
    </citation>
    <scope>NUCLEOTIDE SEQUENCE</scope>
    <source>
        <strain evidence="2">TFB9207</strain>
    </source>
</reference>